<sequence length="118" mass="13892">MSEGTGILPVMTFNVSRCWSAFGLDDISNAAYKNKLRARYSDNKEARTQIIRDLGETFVEIVWDKRVAKEDRKRDLYHGYAEFRLGSLEKYKSDRMDLCEHKKYDRPTFPAKEYNLLV</sequence>
<gene>
    <name evidence="1" type="ORF">J3Q64DRAFT_1698928</name>
</gene>
<protein>
    <submittedName>
        <fullName evidence="1">Uncharacterized protein</fullName>
    </submittedName>
</protein>
<reference evidence="1 2" key="1">
    <citation type="submission" date="2024-04" db="EMBL/GenBank/DDBJ databases">
        <title>Symmetric and asymmetric DNA N6-adenine methylation regulates different biological responses in Mucorales.</title>
        <authorList>
            <consortium name="Lawrence Berkeley National Laboratory"/>
            <person name="Lax C."/>
            <person name="Mondo S.J."/>
            <person name="Osorio-Concepcion M."/>
            <person name="Muszewska A."/>
            <person name="Corrochano-Luque M."/>
            <person name="Gutierrez G."/>
            <person name="Riley R."/>
            <person name="Lipzen A."/>
            <person name="Guo J."/>
            <person name="Hundley H."/>
            <person name="Amirebrahimi M."/>
            <person name="Ng V."/>
            <person name="Lorenzo-Gutierrez D."/>
            <person name="Binder U."/>
            <person name="Yang J."/>
            <person name="Song Y."/>
            <person name="Canovas D."/>
            <person name="Navarro E."/>
            <person name="Freitag M."/>
            <person name="Gabaldon T."/>
            <person name="Grigoriev I.V."/>
            <person name="Corrochano L.M."/>
            <person name="Nicolas F.E."/>
            <person name="Garre V."/>
        </authorList>
    </citation>
    <scope>NUCLEOTIDE SEQUENCE [LARGE SCALE GENOMIC DNA]</scope>
    <source>
        <strain evidence="1 2">L51</strain>
    </source>
</reference>
<evidence type="ECO:0000313" key="1">
    <source>
        <dbReference type="EMBL" id="KAL0085365.1"/>
    </source>
</evidence>
<dbReference type="Proteomes" id="UP001448207">
    <property type="component" value="Unassembled WGS sequence"/>
</dbReference>
<dbReference type="EMBL" id="JBCLYO010000010">
    <property type="protein sequence ID" value="KAL0085365.1"/>
    <property type="molecule type" value="Genomic_DNA"/>
</dbReference>
<evidence type="ECO:0000313" key="2">
    <source>
        <dbReference type="Proteomes" id="UP001448207"/>
    </source>
</evidence>
<keyword evidence="2" id="KW-1185">Reference proteome</keyword>
<name>A0ABR3AY68_PHYBL</name>
<comment type="caution">
    <text evidence="1">The sequence shown here is derived from an EMBL/GenBank/DDBJ whole genome shotgun (WGS) entry which is preliminary data.</text>
</comment>
<organism evidence="1 2">
    <name type="scientific">Phycomyces blakesleeanus</name>
    <dbReference type="NCBI Taxonomy" id="4837"/>
    <lineage>
        <taxon>Eukaryota</taxon>
        <taxon>Fungi</taxon>
        <taxon>Fungi incertae sedis</taxon>
        <taxon>Mucoromycota</taxon>
        <taxon>Mucoromycotina</taxon>
        <taxon>Mucoromycetes</taxon>
        <taxon>Mucorales</taxon>
        <taxon>Phycomycetaceae</taxon>
        <taxon>Phycomyces</taxon>
    </lineage>
</organism>
<accession>A0ABR3AY68</accession>
<proteinExistence type="predicted"/>